<dbReference type="EMBL" id="JAPMSZ010000009">
    <property type="protein sequence ID" value="KAJ5092467.1"/>
    <property type="molecule type" value="Genomic_DNA"/>
</dbReference>
<dbReference type="AlphaFoldDB" id="A0A9W9F2V6"/>
<name>A0A9W9F2V6_9EURO</name>
<proteinExistence type="predicted"/>
<protein>
    <submittedName>
        <fullName evidence="1">Uncharacterized protein</fullName>
    </submittedName>
</protein>
<organism evidence="1 2">
    <name type="scientific">Penicillium alfredii</name>
    <dbReference type="NCBI Taxonomy" id="1506179"/>
    <lineage>
        <taxon>Eukaryota</taxon>
        <taxon>Fungi</taxon>
        <taxon>Dikarya</taxon>
        <taxon>Ascomycota</taxon>
        <taxon>Pezizomycotina</taxon>
        <taxon>Eurotiomycetes</taxon>
        <taxon>Eurotiomycetidae</taxon>
        <taxon>Eurotiales</taxon>
        <taxon>Aspergillaceae</taxon>
        <taxon>Penicillium</taxon>
    </lineage>
</organism>
<evidence type="ECO:0000313" key="1">
    <source>
        <dbReference type="EMBL" id="KAJ5092467.1"/>
    </source>
</evidence>
<reference evidence="1" key="2">
    <citation type="journal article" date="2023" name="IMA Fungus">
        <title>Comparative genomic study of the Penicillium genus elucidates a diverse pangenome and 15 lateral gene transfer events.</title>
        <authorList>
            <person name="Petersen C."/>
            <person name="Sorensen T."/>
            <person name="Nielsen M.R."/>
            <person name="Sondergaard T.E."/>
            <person name="Sorensen J.L."/>
            <person name="Fitzpatrick D.A."/>
            <person name="Frisvad J.C."/>
            <person name="Nielsen K.L."/>
        </authorList>
    </citation>
    <scope>NUCLEOTIDE SEQUENCE</scope>
    <source>
        <strain evidence="1">IBT 34128</strain>
    </source>
</reference>
<sequence>MAQHRRRRLKRLGRGAHSTYAGVYVRRSWRGRVSRVDVVQGCTSGISTPWYGLFRRLLGEASAKTVT</sequence>
<comment type="caution">
    <text evidence="1">The sequence shown here is derived from an EMBL/GenBank/DDBJ whole genome shotgun (WGS) entry which is preliminary data.</text>
</comment>
<keyword evidence="2" id="KW-1185">Reference proteome</keyword>
<dbReference type="GeneID" id="81397031"/>
<evidence type="ECO:0000313" key="2">
    <source>
        <dbReference type="Proteomes" id="UP001141434"/>
    </source>
</evidence>
<accession>A0A9W9F2V6</accession>
<reference evidence="1" key="1">
    <citation type="submission" date="2022-11" db="EMBL/GenBank/DDBJ databases">
        <authorList>
            <person name="Petersen C."/>
        </authorList>
    </citation>
    <scope>NUCLEOTIDE SEQUENCE</scope>
    <source>
        <strain evidence="1">IBT 34128</strain>
    </source>
</reference>
<dbReference type="RefSeq" id="XP_056510662.1">
    <property type="nucleotide sequence ID" value="XM_056657862.1"/>
</dbReference>
<gene>
    <name evidence="1" type="ORF">NUU61_007337</name>
</gene>
<dbReference type="Proteomes" id="UP001141434">
    <property type="component" value="Unassembled WGS sequence"/>
</dbReference>